<evidence type="ECO:0000313" key="2">
    <source>
        <dbReference type="Proteomes" id="UP000032180"/>
    </source>
</evidence>
<keyword evidence="2" id="KW-1185">Reference proteome</keyword>
<evidence type="ECO:0000313" key="1">
    <source>
        <dbReference type="EnsemblPlants" id="LPERR11G12870.1"/>
    </source>
</evidence>
<dbReference type="EnsemblPlants" id="LPERR11G12870.1">
    <property type="protein sequence ID" value="LPERR11G12870.1"/>
    <property type="gene ID" value="LPERR11G12870"/>
</dbReference>
<reference evidence="2" key="2">
    <citation type="submission" date="2013-12" db="EMBL/GenBank/DDBJ databases">
        <authorList>
            <person name="Yu Y."/>
            <person name="Lee S."/>
            <person name="de Baynast K."/>
            <person name="Wissotski M."/>
            <person name="Liu L."/>
            <person name="Talag J."/>
            <person name="Goicoechea J."/>
            <person name="Angelova A."/>
            <person name="Jetty R."/>
            <person name="Kudrna D."/>
            <person name="Golser W."/>
            <person name="Rivera L."/>
            <person name="Zhang J."/>
            <person name="Wing R."/>
        </authorList>
    </citation>
    <scope>NUCLEOTIDE SEQUENCE</scope>
</reference>
<sequence>MTTSSYVSIMKRQIHIVRSGLRFAAANGTVFINTPCNHRTLVVFLDDLDTAAASPSQPMRPYVGDEKYSH</sequence>
<organism evidence="1 2">
    <name type="scientific">Leersia perrieri</name>
    <dbReference type="NCBI Taxonomy" id="77586"/>
    <lineage>
        <taxon>Eukaryota</taxon>
        <taxon>Viridiplantae</taxon>
        <taxon>Streptophyta</taxon>
        <taxon>Embryophyta</taxon>
        <taxon>Tracheophyta</taxon>
        <taxon>Spermatophyta</taxon>
        <taxon>Magnoliopsida</taxon>
        <taxon>Liliopsida</taxon>
        <taxon>Poales</taxon>
        <taxon>Poaceae</taxon>
        <taxon>BOP clade</taxon>
        <taxon>Oryzoideae</taxon>
        <taxon>Oryzeae</taxon>
        <taxon>Oryzinae</taxon>
        <taxon>Leersia</taxon>
    </lineage>
</organism>
<dbReference type="HOGENOM" id="CLU_2761422_0_0_1"/>
<name>A0A0D9XSV8_9ORYZ</name>
<protein>
    <submittedName>
        <fullName evidence="1">Uncharacterized protein</fullName>
    </submittedName>
</protein>
<reference evidence="1 2" key="1">
    <citation type="submission" date="2012-08" db="EMBL/GenBank/DDBJ databases">
        <title>Oryza genome evolution.</title>
        <authorList>
            <person name="Wing R.A."/>
        </authorList>
    </citation>
    <scope>NUCLEOTIDE SEQUENCE</scope>
</reference>
<reference evidence="1" key="3">
    <citation type="submission" date="2015-04" db="UniProtKB">
        <authorList>
            <consortium name="EnsemblPlants"/>
        </authorList>
    </citation>
    <scope>IDENTIFICATION</scope>
</reference>
<dbReference type="Proteomes" id="UP000032180">
    <property type="component" value="Chromosome 11"/>
</dbReference>
<dbReference type="AlphaFoldDB" id="A0A0D9XSV8"/>
<accession>A0A0D9XSV8</accession>
<proteinExistence type="predicted"/>
<dbReference type="Gramene" id="LPERR11G12870.1">
    <property type="protein sequence ID" value="LPERR11G12870.1"/>
    <property type="gene ID" value="LPERR11G12870"/>
</dbReference>